<accession>A0ABT7EUY7</accession>
<organism evidence="1 2">
    <name type="scientific">Pseudodonghicola flavimaris</name>
    <dbReference type="NCBI Taxonomy" id="3050036"/>
    <lineage>
        <taxon>Bacteria</taxon>
        <taxon>Pseudomonadati</taxon>
        <taxon>Pseudomonadota</taxon>
        <taxon>Alphaproteobacteria</taxon>
        <taxon>Rhodobacterales</taxon>
        <taxon>Paracoccaceae</taxon>
        <taxon>Pseudodonghicola</taxon>
    </lineage>
</organism>
<dbReference type="EMBL" id="JASNJD010000001">
    <property type="protein sequence ID" value="MDK3016155.1"/>
    <property type="molecule type" value="Genomic_DNA"/>
</dbReference>
<reference evidence="1 2" key="1">
    <citation type="submission" date="2023-05" db="EMBL/GenBank/DDBJ databases">
        <title>Pseudodonghicola sp. nov.</title>
        <authorList>
            <person name="Huang J."/>
        </authorList>
    </citation>
    <scope>NUCLEOTIDE SEQUENCE [LARGE SCALE GENOMIC DNA]</scope>
    <source>
        <strain evidence="1 2">IC7</strain>
    </source>
</reference>
<protein>
    <recommendedName>
        <fullName evidence="3">Periplasmic heavy metal sensor</fullName>
    </recommendedName>
</protein>
<keyword evidence="2" id="KW-1185">Reference proteome</keyword>
<dbReference type="RefSeq" id="WP_284478977.1">
    <property type="nucleotide sequence ID" value="NZ_JASNJD010000001.1"/>
</dbReference>
<name>A0ABT7EUY7_9RHOB</name>
<comment type="caution">
    <text evidence="1">The sequence shown here is derived from an EMBL/GenBank/DDBJ whole genome shotgun (WGS) entry which is preliminary data.</text>
</comment>
<evidence type="ECO:0000313" key="1">
    <source>
        <dbReference type="EMBL" id="MDK3016155.1"/>
    </source>
</evidence>
<gene>
    <name evidence="1" type="ORF">QO033_00620</name>
</gene>
<dbReference type="Pfam" id="PF13801">
    <property type="entry name" value="Metal_resist"/>
    <property type="match status" value="1"/>
</dbReference>
<sequence>MTGIDTPPRRRSNRGRLILIGVLSVSLLGNAVSVGTLLQLNRMRNLLLGPDAHQALFPREYRRDFNAALSEHQEEVRQALHRIVAARTALVETAMARPFDRAMTEAAMTGFRTEVTRTIATVQGVLLDAIEDHARQDDG</sequence>
<dbReference type="Proteomes" id="UP001243757">
    <property type="component" value="Unassembled WGS sequence"/>
</dbReference>
<evidence type="ECO:0008006" key="3">
    <source>
        <dbReference type="Google" id="ProtNLM"/>
    </source>
</evidence>
<evidence type="ECO:0000313" key="2">
    <source>
        <dbReference type="Proteomes" id="UP001243757"/>
    </source>
</evidence>
<dbReference type="InterPro" id="IPR025961">
    <property type="entry name" value="Metal_resist"/>
</dbReference>
<proteinExistence type="predicted"/>